<gene>
    <name evidence="5 8" type="primary">ftsA</name>
    <name evidence="8" type="ORF">ACFOGJ_11600</name>
</gene>
<evidence type="ECO:0000256" key="2">
    <source>
        <dbReference type="ARBA" id="ARBA00022618"/>
    </source>
</evidence>
<comment type="function">
    <text evidence="5 6">Cell division protein that is involved in the assembly of the Z ring. May serve as a membrane anchor for the Z ring.</text>
</comment>
<dbReference type="Gene3D" id="3.30.420.40">
    <property type="match status" value="2"/>
</dbReference>
<dbReference type="SUPFAM" id="SSF53067">
    <property type="entry name" value="Actin-like ATPase domain"/>
    <property type="match status" value="2"/>
</dbReference>
<protein>
    <recommendedName>
        <fullName evidence="5 6">Cell division protein FtsA</fullName>
    </recommendedName>
</protein>
<evidence type="ECO:0000256" key="4">
    <source>
        <dbReference type="ARBA" id="ARBA00023306"/>
    </source>
</evidence>
<evidence type="ECO:0000256" key="1">
    <source>
        <dbReference type="ARBA" id="ARBA00022475"/>
    </source>
</evidence>
<dbReference type="NCBIfam" id="TIGR01174">
    <property type="entry name" value="ftsA"/>
    <property type="match status" value="1"/>
</dbReference>
<name>A0ABV7L0H2_9PROT</name>
<evidence type="ECO:0000259" key="7">
    <source>
        <dbReference type="SMART" id="SM00842"/>
    </source>
</evidence>
<evidence type="ECO:0000256" key="6">
    <source>
        <dbReference type="PIRNR" id="PIRNR003101"/>
    </source>
</evidence>
<dbReference type="InterPro" id="IPR050696">
    <property type="entry name" value="FtsA/MreB"/>
</dbReference>
<dbReference type="HAMAP" id="MF_02033">
    <property type="entry name" value="FtsA"/>
    <property type="match status" value="1"/>
</dbReference>
<comment type="caution">
    <text evidence="8">The sequence shown here is derived from an EMBL/GenBank/DDBJ whole genome shotgun (WGS) entry which is preliminary data.</text>
</comment>
<organism evidence="8 9">
    <name type="scientific">Marinibaculum pumilum</name>
    <dbReference type="NCBI Taxonomy" id="1766165"/>
    <lineage>
        <taxon>Bacteria</taxon>
        <taxon>Pseudomonadati</taxon>
        <taxon>Pseudomonadota</taxon>
        <taxon>Alphaproteobacteria</taxon>
        <taxon>Rhodospirillales</taxon>
        <taxon>Rhodospirillaceae</taxon>
        <taxon>Marinibaculum</taxon>
    </lineage>
</organism>
<keyword evidence="1 5" id="KW-1003">Cell membrane</keyword>
<dbReference type="CDD" id="cd24048">
    <property type="entry name" value="ASKHA_NBD_FtsA"/>
    <property type="match status" value="1"/>
</dbReference>
<keyword evidence="4 5" id="KW-0131">Cell cycle</keyword>
<evidence type="ECO:0000313" key="8">
    <source>
        <dbReference type="EMBL" id="MFC3227880.1"/>
    </source>
</evidence>
<dbReference type="Proteomes" id="UP001595528">
    <property type="component" value="Unassembled WGS sequence"/>
</dbReference>
<keyword evidence="3 5" id="KW-0472">Membrane</keyword>
<dbReference type="InterPro" id="IPR020823">
    <property type="entry name" value="Cell_div_FtsA"/>
</dbReference>
<evidence type="ECO:0000256" key="5">
    <source>
        <dbReference type="HAMAP-Rule" id="MF_02033"/>
    </source>
</evidence>
<dbReference type="InterPro" id="IPR003494">
    <property type="entry name" value="SHS2_FtsA"/>
</dbReference>
<dbReference type="RefSeq" id="WP_379900434.1">
    <property type="nucleotide sequence ID" value="NZ_JBHRTR010000025.1"/>
</dbReference>
<dbReference type="GO" id="GO:0051301">
    <property type="term" value="P:cell division"/>
    <property type="evidence" value="ECO:0007669"/>
    <property type="project" value="UniProtKB-KW"/>
</dbReference>
<reference evidence="9" key="1">
    <citation type="journal article" date="2019" name="Int. J. Syst. Evol. Microbiol.">
        <title>The Global Catalogue of Microorganisms (GCM) 10K type strain sequencing project: providing services to taxonomists for standard genome sequencing and annotation.</title>
        <authorList>
            <consortium name="The Broad Institute Genomics Platform"/>
            <consortium name="The Broad Institute Genome Sequencing Center for Infectious Disease"/>
            <person name="Wu L."/>
            <person name="Ma J."/>
        </authorList>
    </citation>
    <scope>NUCLEOTIDE SEQUENCE [LARGE SCALE GENOMIC DNA]</scope>
    <source>
        <strain evidence="9">KCTC 42964</strain>
    </source>
</reference>
<dbReference type="InterPro" id="IPR043129">
    <property type="entry name" value="ATPase_NBD"/>
</dbReference>
<sequence>MGSGRSGLIVALDVGTTKVSCFIARNLHGQPRIVGIGHQAARGMRAGAVVDMDAVEGAVRAAVDSAERMSGEKAREVLISLSAGQPVSQMVNLDVSIAGHAVTDGDVRRVLARARSLEVEGDRHIVHAIPTSFDIDGCRGIRDPRGMYGERLGVTMNLITAGTGPMRNLANCVARAHLDLEAVVVSPYAAGLACLEEDQMELGVAVVDMGGGTTKIGVFYDGGLVFADAVPVGGAHVTTDIARGLTTTLETAERLKVVHGSALSTHIDEQQQIEIRQVGDHDRHSVTQIPRSYLTGIIRPRVEETLELVRDRLEHSGFSRLAGRQVVLTGGACQLGGMRELASRILDKQVLIGRPIRVSGLAEATGGPGFSTCAGLLSYALRDHARLDDAMEEEMPEPVAPIGRIARMGRWLMANF</sequence>
<accession>A0ABV7L0H2</accession>
<dbReference type="PIRSF" id="PIRSF003101">
    <property type="entry name" value="FtsA"/>
    <property type="match status" value="1"/>
</dbReference>
<comment type="subunit">
    <text evidence="5">Self-interacts. Interacts with FtsZ.</text>
</comment>
<evidence type="ECO:0000256" key="3">
    <source>
        <dbReference type="ARBA" id="ARBA00023136"/>
    </source>
</evidence>
<feature type="domain" description="SHS2" evidence="7">
    <location>
        <begin position="9"/>
        <end position="194"/>
    </location>
</feature>
<evidence type="ECO:0000313" key="9">
    <source>
        <dbReference type="Proteomes" id="UP001595528"/>
    </source>
</evidence>
<dbReference type="PANTHER" id="PTHR32432:SF4">
    <property type="entry name" value="CELL DIVISION PROTEIN FTSA"/>
    <property type="match status" value="1"/>
</dbReference>
<dbReference type="SMART" id="SM00842">
    <property type="entry name" value="FtsA"/>
    <property type="match status" value="1"/>
</dbReference>
<comment type="similarity">
    <text evidence="5 6">Belongs to the FtsA/MreB family.</text>
</comment>
<dbReference type="PANTHER" id="PTHR32432">
    <property type="entry name" value="CELL DIVISION PROTEIN FTSA-RELATED"/>
    <property type="match status" value="1"/>
</dbReference>
<dbReference type="EMBL" id="JBHRTR010000025">
    <property type="protein sequence ID" value="MFC3227880.1"/>
    <property type="molecule type" value="Genomic_DNA"/>
</dbReference>
<keyword evidence="2 5" id="KW-0132">Cell division</keyword>
<dbReference type="Pfam" id="PF14450">
    <property type="entry name" value="FtsA"/>
    <property type="match status" value="1"/>
</dbReference>
<comment type="subcellular location">
    <subcellularLocation>
        <location evidence="5">Cell membrane</location>
        <topology evidence="5">Peripheral membrane protein</topology>
        <orientation evidence="5">Cytoplasmic side</orientation>
    </subcellularLocation>
    <text evidence="5">Localizes to the Z ring in an FtsZ-dependent manner. Targeted to the membrane through a conserved C-terminal amphipathic helix.</text>
</comment>
<keyword evidence="9" id="KW-1185">Reference proteome</keyword>
<dbReference type="Pfam" id="PF02491">
    <property type="entry name" value="SHS2_FTSA"/>
    <property type="match status" value="1"/>
</dbReference>
<proteinExistence type="inferred from homology"/>